<name>A0A1E1KZB6_9HELO</name>
<evidence type="ECO:0000256" key="9">
    <source>
        <dbReference type="RuleBase" id="RU364146"/>
    </source>
</evidence>
<dbReference type="EMBL" id="FJUX01000063">
    <property type="protein sequence ID" value="CZT03592.1"/>
    <property type="molecule type" value="Genomic_DNA"/>
</dbReference>
<evidence type="ECO:0000256" key="3">
    <source>
        <dbReference type="ARBA" id="ARBA00019617"/>
    </source>
</evidence>
<evidence type="ECO:0000313" key="12">
    <source>
        <dbReference type="Proteomes" id="UP000178912"/>
    </source>
</evidence>
<gene>
    <name evidence="9" type="primary">MED10</name>
    <name evidence="11" type="ORF">RAG0_10317</name>
</gene>
<keyword evidence="12" id="KW-1185">Reference proteome</keyword>
<comment type="function">
    <text evidence="9">Component of the Mediator complex, a coactivator involved in the regulated transcription of nearly all RNA polymerase II-dependent genes. Mediator functions as a bridge to convey information from gene-specific regulatory proteins to the basal RNA polymerase II transcription machinery. Mediator is recruited to promoters by direct interactions with regulatory proteins and serves as a scaffold for the assembly of a functional preinitiation complex with RNA polymerase II and the general transcription factors.</text>
</comment>
<evidence type="ECO:0000256" key="10">
    <source>
        <dbReference type="SAM" id="MobiDB-lite"/>
    </source>
</evidence>
<keyword evidence="6 9" id="KW-0804">Transcription</keyword>
<dbReference type="Pfam" id="PF09748">
    <property type="entry name" value="Med10"/>
    <property type="match status" value="1"/>
</dbReference>
<comment type="subunit">
    <text evidence="9">Component of the Mediator complex.</text>
</comment>
<feature type="compositionally biased region" description="Low complexity" evidence="10">
    <location>
        <begin position="26"/>
        <end position="41"/>
    </location>
</feature>
<dbReference type="OrthoDB" id="337270at2759"/>
<dbReference type="GO" id="GO:0006357">
    <property type="term" value="P:regulation of transcription by RNA polymerase II"/>
    <property type="evidence" value="ECO:0007669"/>
    <property type="project" value="InterPro"/>
</dbReference>
<evidence type="ECO:0000256" key="6">
    <source>
        <dbReference type="ARBA" id="ARBA00023163"/>
    </source>
</evidence>
<keyword evidence="7 9" id="KW-0539">Nucleus</keyword>
<evidence type="ECO:0000256" key="2">
    <source>
        <dbReference type="ARBA" id="ARBA00005389"/>
    </source>
</evidence>
<comment type="similarity">
    <text evidence="2 9">Belongs to the Mediator complex subunit 10 family.</text>
</comment>
<evidence type="ECO:0000256" key="7">
    <source>
        <dbReference type="ARBA" id="ARBA00023242"/>
    </source>
</evidence>
<evidence type="ECO:0000256" key="1">
    <source>
        <dbReference type="ARBA" id="ARBA00004123"/>
    </source>
</evidence>
<dbReference type="PANTHER" id="PTHR13345:SF13">
    <property type="entry name" value="MEDIATOR OF RNA POLYMERASE II TRANSCRIPTION SUBUNIT 10"/>
    <property type="match status" value="1"/>
</dbReference>
<reference evidence="12" key="1">
    <citation type="submission" date="2016-03" db="EMBL/GenBank/DDBJ databases">
        <authorList>
            <person name="Guldener U."/>
        </authorList>
    </citation>
    <scope>NUCLEOTIDE SEQUENCE [LARGE SCALE GENOMIC DNA]</scope>
    <source>
        <strain evidence="12">04CH-RAC-A.6.1</strain>
    </source>
</reference>
<evidence type="ECO:0000256" key="4">
    <source>
        <dbReference type="ARBA" id="ARBA00023015"/>
    </source>
</evidence>
<evidence type="ECO:0000256" key="8">
    <source>
        <dbReference type="ARBA" id="ARBA00032004"/>
    </source>
</evidence>
<proteinExistence type="inferred from homology"/>
<dbReference type="Proteomes" id="UP000178912">
    <property type="component" value="Unassembled WGS sequence"/>
</dbReference>
<evidence type="ECO:0000256" key="5">
    <source>
        <dbReference type="ARBA" id="ARBA00023159"/>
    </source>
</evidence>
<keyword evidence="5 9" id="KW-0010">Activator</keyword>
<keyword evidence="4 9" id="KW-0805">Transcription regulation</keyword>
<accession>A0A1E1KZB6</accession>
<protein>
    <recommendedName>
        <fullName evidence="3 9">Mediator of RNA polymerase II transcription subunit 10</fullName>
    </recommendedName>
    <alternativeName>
        <fullName evidence="8 9">Mediator complex subunit 10</fullName>
    </alternativeName>
</protein>
<evidence type="ECO:0000313" key="11">
    <source>
        <dbReference type="EMBL" id="CZT03592.1"/>
    </source>
</evidence>
<dbReference type="GO" id="GO:0016592">
    <property type="term" value="C:mediator complex"/>
    <property type="evidence" value="ECO:0007669"/>
    <property type="project" value="InterPro"/>
</dbReference>
<dbReference type="InterPro" id="IPR019145">
    <property type="entry name" value="Mediator_Med10"/>
</dbReference>
<comment type="subcellular location">
    <subcellularLocation>
        <location evidence="1 9">Nucleus</location>
    </subcellularLocation>
</comment>
<dbReference type="AlphaFoldDB" id="A0A1E1KZB6"/>
<dbReference type="GO" id="GO:0003712">
    <property type="term" value="F:transcription coregulator activity"/>
    <property type="evidence" value="ECO:0007669"/>
    <property type="project" value="InterPro"/>
</dbReference>
<feature type="region of interest" description="Disordered" evidence="10">
    <location>
        <begin position="18"/>
        <end position="42"/>
    </location>
</feature>
<organism evidence="11 12">
    <name type="scientific">Rhynchosporium agropyri</name>
    <dbReference type="NCBI Taxonomy" id="914238"/>
    <lineage>
        <taxon>Eukaryota</taxon>
        <taxon>Fungi</taxon>
        <taxon>Dikarya</taxon>
        <taxon>Ascomycota</taxon>
        <taxon>Pezizomycotina</taxon>
        <taxon>Leotiomycetes</taxon>
        <taxon>Helotiales</taxon>
        <taxon>Ploettnerulaceae</taxon>
        <taxon>Rhynchosporium</taxon>
    </lineage>
</organism>
<sequence>MAPPARVRLVIVKKAGPDLEAESGPSRNSLTASSSSNNSTAEQVKEAIQDLYQIMVQTNAYDLTSRPSSAVLEATIKQFDSQLLRIHQTASKSSNLPLIPPELIQYVDNGRNPDIYTREFVELARKGNQLMKGKMDAFASFRDVLANEMGVAMPEIREDVLRVVRETGGREEVVGREEETRAEGEARV</sequence>
<dbReference type="PANTHER" id="PTHR13345">
    <property type="entry name" value="MEDIATOR OF RNA POLYMERASE II TRANSCRIPTION SUBUNIT 10"/>
    <property type="match status" value="1"/>
</dbReference>